<evidence type="ECO:0000313" key="2">
    <source>
        <dbReference type="Proteomes" id="UP000010808"/>
    </source>
</evidence>
<accession>L0REL9</accession>
<dbReference type="Proteomes" id="UP000010808">
    <property type="component" value="Chromosome"/>
</dbReference>
<keyword evidence="2" id="KW-1185">Reference proteome</keyword>
<dbReference type="KEGG" id="dhy:DESAM_22942"/>
<name>L0REL9_9BACT</name>
<dbReference type="AlphaFoldDB" id="L0REL9"/>
<protein>
    <submittedName>
        <fullName evidence="1">Uncharacterized protein</fullName>
    </submittedName>
</protein>
<dbReference type="HOGENOM" id="CLU_2584007_0_0_7"/>
<reference evidence="1 2" key="1">
    <citation type="submission" date="2012-10" db="EMBL/GenBank/DDBJ databases">
        <authorList>
            <person name="Genoscope - CEA"/>
        </authorList>
    </citation>
    <scope>NUCLEOTIDE SEQUENCE [LARGE SCALE GENOMIC DNA]</scope>
    <source>
        <strain evidence="2">AM13 / DSM 14728</strain>
    </source>
</reference>
<sequence length="80" mass="9430">MGRSDVITINENFAGSWWIKPDHMLEYSTFTAPRTTQDHKDLPFLHLERNIINDDGFSISASQVLHVYYIFVHVTQFRYP</sequence>
<evidence type="ECO:0000313" key="1">
    <source>
        <dbReference type="EMBL" id="CCO25209.1"/>
    </source>
</evidence>
<dbReference type="EMBL" id="FO203522">
    <property type="protein sequence ID" value="CCO25209.1"/>
    <property type="molecule type" value="Genomic_DNA"/>
</dbReference>
<proteinExistence type="predicted"/>
<gene>
    <name evidence="1" type="ORF">DESAM_22942</name>
</gene>
<organism evidence="1 2">
    <name type="scientific">Maridesulfovibrio hydrothermalis AM13 = DSM 14728</name>
    <dbReference type="NCBI Taxonomy" id="1121451"/>
    <lineage>
        <taxon>Bacteria</taxon>
        <taxon>Pseudomonadati</taxon>
        <taxon>Thermodesulfobacteriota</taxon>
        <taxon>Desulfovibrionia</taxon>
        <taxon>Desulfovibrionales</taxon>
        <taxon>Desulfovibrionaceae</taxon>
        <taxon>Maridesulfovibrio</taxon>
    </lineage>
</organism>